<comment type="catalytic activity">
    <reaction evidence="16 17">
        <text>a CDP-1,2-diacyl-sn-glycerol + 1D-myo-inositol 3-phosphate = a 1,2-diacyl-sn-glycero-3-phospho-(1D-myo-inositol-3-phosphate) + CMP + H(+)</text>
        <dbReference type="Rhea" id="RHEA:60504"/>
        <dbReference type="ChEBI" id="CHEBI:15378"/>
        <dbReference type="ChEBI" id="CHEBI:58088"/>
        <dbReference type="ChEBI" id="CHEBI:58332"/>
        <dbReference type="ChEBI" id="CHEBI:58401"/>
        <dbReference type="ChEBI" id="CHEBI:60377"/>
    </reaction>
</comment>
<evidence type="ECO:0000256" key="5">
    <source>
        <dbReference type="ARBA" id="ARBA00011738"/>
    </source>
</evidence>
<evidence type="ECO:0000256" key="3">
    <source>
        <dbReference type="ARBA" id="ARBA00005189"/>
    </source>
</evidence>
<gene>
    <name evidence="19" type="ORF">Daura_41095</name>
</gene>
<accession>A0A9Q9IBE2</accession>
<keyword evidence="17" id="KW-0443">Lipid metabolism</keyword>
<dbReference type="GO" id="GO:0016780">
    <property type="term" value="F:phosphotransferase activity, for other substituted phosphate groups"/>
    <property type="evidence" value="ECO:0007669"/>
    <property type="project" value="UniProtKB-UniRule"/>
</dbReference>
<evidence type="ECO:0000256" key="15">
    <source>
        <dbReference type="ARBA" id="ARBA00033137"/>
    </source>
</evidence>
<name>A0A9Q9IBE2_9ACTN</name>
<keyword evidence="8 17" id="KW-0812">Transmembrane</keyword>
<dbReference type="Pfam" id="PF01066">
    <property type="entry name" value="CDP-OH_P_transf"/>
    <property type="match status" value="1"/>
</dbReference>
<dbReference type="Proteomes" id="UP001058003">
    <property type="component" value="Chromosome"/>
</dbReference>
<comment type="function">
    <text evidence="17">Catalyzes the conjugation of the 1'-hydroxyl group of D-myo-inositol-3-phosphate (also named L-myo-inositol-1-phosphate) with a lipid tail of cytidine diphosphate diacylglycerol (CDP-DAG), forming phosphatidylinositol phosphate (PIP) and CMP. PIP is a precursor of phosphatidylinositol (PI) which is an essential lipid required for cell wall formation.</text>
</comment>
<feature type="binding site" evidence="17">
    <location>
        <position position="77"/>
    </location>
    <ligand>
        <name>a CDP-1,2-diacyl-sn-glycerol</name>
        <dbReference type="ChEBI" id="CHEBI:58332"/>
    </ligand>
</feature>
<dbReference type="InterPro" id="IPR000462">
    <property type="entry name" value="CDP-OH_P_trans"/>
</dbReference>
<evidence type="ECO:0000256" key="14">
    <source>
        <dbReference type="ARBA" id="ARBA00024082"/>
    </source>
</evidence>
<comment type="pathway">
    <text evidence="3">Lipid metabolism.</text>
</comment>
<dbReference type="PROSITE" id="PS00379">
    <property type="entry name" value="CDP_ALCOHOL_P_TRANSF"/>
    <property type="match status" value="1"/>
</dbReference>
<keyword evidence="17" id="KW-0594">Phospholipid biosynthesis</keyword>
<organism evidence="19 20">
    <name type="scientific">Dactylosporangium aurantiacum</name>
    <dbReference type="NCBI Taxonomy" id="35754"/>
    <lineage>
        <taxon>Bacteria</taxon>
        <taxon>Bacillati</taxon>
        <taxon>Actinomycetota</taxon>
        <taxon>Actinomycetes</taxon>
        <taxon>Micromonosporales</taxon>
        <taxon>Micromonosporaceae</taxon>
        <taxon>Dactylosporangium</taxon>
    </lineage>
</organism>
<dbReference type="OrthoDB" id="116551at2"/>
<dbReference type="GO" id="GO:0000287">
    <property type="term" value="F:magnesium ion binding"/>
    <property type="evidence" value="ECO:0007669"/>
    <property type="project" value="UniProtKB-UniRule"/>
</dbReference>
<evidence type="ECO:0000256" key="16">
    <source>
        <dbReference type="ARBA" id="ARBA00048865"/>
    </source>
</evidence>
<evidence type="ECO:0000313" key="20">
    <source>
        <dbReference type="Proteomes" id="UP001058003"/>
    </source>
</evidence>
<comment type="subcellular location">
    <subcellularLocation>
        <location evidence="1 17">Cell membrane</location>
        <topology evidence="1 17">Multi-pass membrane protein</topology>
    </subcellularLocation>
</comment>
<dbReference type="InterPro" id="IPR044268">
    <property type="entry name" value="PIP_synthase_PgsA1"/>
</dbReference>
<dbReference type="NCBIfam" id="NF045883">
    <property type="entry name" value="PIPSynth"/>
    <property type="match status" value="1"/>
</dbReference>
<feature type="transmembrane region" description="Helical" evidence="17">
    <location>
        <begin position="176"/>
        <end position="193"/>
    </location>
</feature>
<proteinExistence type="inferred from homology"/>
<evidence type="ECO:0000256" key="13">
    <source>
        <dbReference type="ARBA" id="ARBA00023935"/>
    </source>
</evidence>
<dbReference type="InterPro" id="IPR043130">
    <property type="entry name" value="CDP-OH_PTrfase_TM_dom"/>
</dbReference>
<feature type="transmembrane region" description="Helical" evidence="17">
    <location>
        <begin position="38"/>
        <end position="67"/>
    </location>
</feature>
<feature type="binding site" evidence="17">
    <location>
        <position position="72"/>
    </location>
    <ligand>
        <name>Mg(2+)</name>
        <dbReference type="ChEBI" id="CHEBI:18420"/>
        <label>1</label>
    </ligand>
</feature>
<evidence type="ECO:0000256" key="7">
    <source>
        <dbReference type="ARBA" id="ARBA00022679"/>
    </source>
</evidence>
<keyword evidence="11 17" id="KW-1133">Transmembrane helix</keyword>
<evidence type="ECO:0000256" key="12">
    <source>
        <dbReference type="ARBA" id="ARBA00023136"/>
    </source>
</evidence>
<dbReference type="GO" id="GO:0005886">
    <property type="term" value="C:plasma membrane"/>
    <property type="evidence" value="ECO:0007669"/>
    <property type="project" value="UniProtKB-SubCell"/>
</dbReference>
<feature type="active site" description="Proton acceptor" evidence="17">
    <location>
        <position position="94"/>
    </location>
</feature>
<evidence type="ECO:0000256" key="6">
    <source>
        <dbReference type="ARBA" id="ARBA00022475"/>
    </source>
</evidence>
<reference evidence="19" key="1">
    <citation type="submission" date="2021-04" db="EMBL/GenBank/DDBJ databases">
        <title>Dactylosporangium aurantiacum NRRL B-8018 full assembly.</title>
        <authorList>
            <person name="Hartkoorn R.C."/>
            <person name="Beaudoing E."/>
            <person name="Hot D."/>
        </authorList>
    </citation>
    <scope>NUCLEOTIDE SEQUENCE</scope>
    <source>
        <strain evidence="19">NRRL B-8018</strain>
    </source>
</reference>
<keyword evidence="17" id="KW-0444">Lipid biosynthesis</keyword>
<evidence type="ECO:0000313" key="19">
    <source>
        <dbReference type="EMBL" id="UWZ52937.1"/>
    </source>
</evidence>
<keyword evidence="6 17" id="KW-1003">Cell membrane</keyword>
<feature type="binding site" evidence="17">
    <location>
        <begin position="32"/>
        <end position="35"/>
    </location>
    <ligand>
        <name>a CDP-1,2-diacyl-sn-glycerol</name>
        <dbReference type="ChEBI" id="CHEBI:58332"/>
    </ligand>
</feature>
<evidence type="ECO:0000256" key="2">
    <source>
        <dbReference type="ARBA" id="ARBA00004805"/>
    </source>
</evidence>
<dbReference type="KEGG" id="daur:Daura_41095"/>
<feature type="binding site" evidence="17">
    <location>
        <position position="90"/>
    </location>
    <ligand>
        <name>Mg(2+)</name>
        <dbReference type="ChEBI" id="CHEBI:18420"/>
        <label>1</label>
    </ligand>
</feature>
<evidence type="ECO:0000256" key="4">
    <source>
        <dbReference type="ARBA" id="ARBA00010441"/>
    </source>
</evidence>
<evidence type="ECO:0000256" key="1">
    <source>
        <dbReference type="ARBA" id="ARBA00004651"/>
    </source>
</evidence>
<comment type="catalytic activity">
    <reaction evidence="13 17">
        <text>1,2-di-(9Z-octadecenoyl)-sn-glycero-3-cytidine-5'-diphosphate + 1D-myo-inositol 3-phosphate = 1,2-di-(9Z-octadecenoyl)-sn-glycero-3-phospho-(1D-myo-inositol-3-phosphate) + CMP + H(+)</text>
        <dbReference type="Rhea" id="RHEA:61216"/>
        <dbReference type="ChEBI" id="CHEBI:15378"/>
        <dbReference type="ChEBI" id="CHEBI:58401"/>
        <dbReference type="ChEBI" id="CHEBI:60377"/>
        <dbReference type="ChEBI" id="CHEBI:85356"/>
        <dbReference type="ChEBI" id="CHEBI:144472"/>
    </reaction>
</comment>
<feature type="binding site" evidence="17">
    <location>
        <position position="73"/>
    </location>
    <ligand>
        <name>a CDP-1,2-diacyl-sn-glycerol</name>
        <dbReference type="ChEBI" id="CHEBI:58332"/>
    </ligand>
</feature>
<dbReference type="Gene3D" id="1.20.120.1760">
    <property type="match status" value="1"/>
</dbReference>
<keyword evidence="12 17" id="KW-0472">Membrane</keyword>
<feature type="binding site" evidence="17">
    <location>
        <position position="90"/>
    </location>
    <ligand>
        <name>Mg(2+)</name>
        <dbReference type="ChEBI" id="CHEBI:18420"/>
        <label>2</label>
    </ligand>
</feature>
<keyword evidence="20" id="KW-1185">Reference proteome</keyword>
<comment type="pathway">
    <text evidence="2 17">Phospholipid metabolism; phosphatidylinositol phosphate biosynthesis.</text>
</comment>
<dbReference type="InterPro" id="IPR048254">
    <property type="entry name" value="CDP_ALCOHOL_P_TRANSF_CS"/>
</dbReference>
<feature type="binding site" evidence="17">
    <location>
        <position position="69"/>
    </location>
    <ligand>
        <name>Mg(2+)</name>
        <dbReference type="ChEBI" id="CHEBI:18420"/>
        <label>2</label>
    </ligand>
</feature>
<dbReference type="EC" id="2.7.8.-" evidence="17"/>
<keyword evidence="10 17" id="KW-0460">Magnesium</keyword>
<comment type="cofactor">
    <cofactor evidence="17">
        <name>Mg(2+)</name>
        <dbReference type="ChEBI" id="CHEBI:18420"/>
    </cofactor>
    <text evidence="17">Contains a di-nuclear catalytic Mg(2+) center.</text>
</comment>
<comment type="similarity">
    <text evidence="4 17 18">Belongs to the CDP-alcohol phosphatidyltransferase class-I family.</text>
</comment>
<evidence type="ECO:0000256" key="8">
    <source>
        <dbReference type="ARBA" id="ARBA00022692"/>
    </source>
</evidence>
<protein>
    <recommendedName>
        <fullName evidence="14 17">Phosphatidylinositol phosphate synthase</fullName>
        <shortName evidence="17">PIP synthase</shortName>
        <ecNumber evidence="17">2.7.8.-</ecNumber>
    </recommendedName>
    <alternativeName>
        <fullName evidence="15 17">CDP-diacylglycerol--D-myo-inositol-3-phosphate 3-phosphatidyltransferase</fullName>
    </alternativeName>
</protein>
<feature type="binding site" evidence="17">
    <location>
        <position position="69"/>
    </location>
    <ligand>
        <name>Mg(2+)</name>
        <dbReference type="ChEBI" id="CHEBI:18420"/>
        <label>1</label>
    </ligand>
</feature>
<keyword evidence="9 17" id="KW-0479">Metal-binding</keyword>
<comment type="caution">
    <text evidence="17">Lacks conserved residue(s) required for the propagation of feature annotation.</text>
</comment>
<evidence type="ECO:0000256" key="9">
    <source>
        <dbReference type="ARBA" id="ARBA00022723"/>
    </source>
</evidence>
<dbReference type="RefSeq" id="WP_052386065.1">
    <property type="nucleotide sequence ID" value="NZ_CP073767.1"/>
</dbReference>
<feature type="binding site" evidence="17">
    <location>
        <position position="94"/>
    </location>
    <ligand>
        <name>Mg(2+)</name>
        <dbReference type="ChEBI" id="CHEBI:18420"/>
        <label>2</label>
    </ligand>
</feature>
<comment type="subunit">
    <text evidence="5 17">Homodimer.</text>
</comment>
<evidence type="ECO:0000256" key="18">
    <source>
        <dbReference type="RuleBase" id="RU003750"/>
    </source>
</evidence>
<dbReference type="AlphaFoldDB" id="A0A9Q9IBE2"/>
<evidence type="ECO:0000256" key="11">
    <source>
        <dbReference type="ARBA" id="ARBA00022989"/>
    </source>
</evidence>
<keyword evidence="17" id="KW-1208">Phospholipid metabolism</keyword>
<sequence length="220" mass="22678">MAKILSVVSKAGLARVVNPVAAALLRAGVTPNAVTVAGTIGVLIGSVGFATRGHMVIALVIVTVSCLTDMLDGSMARQLGVSNKFGALLDSSMDRVSDGAIFGSVAYWFASQGQLRECAAALLCLLTGQVVSYVKARAEGLGMTANVGLAERTERLILVGVGGLLFGLGVRHGMEAALWLLVLLSVITVWQRMSHVYRQARDLAAASGTAAAADGDRVAP</sequence>
<dbReference type="EMBL" id="CP073767">
    <property type="protein sequence ID" value="UWZ52937.1"/>
    <property type="molecule type" value="Genomic_DNA"/>
</dbReference>
<evidence type="ECO:0000256" key="17">
    <source>
        <dbReference type="HAMAP-Rule" id="MF_02241"/>
    </source>
</evidence>
<keyword evidence="7 17" id="KW-0808">Transferase</keyword>
<dbReference type="GO" id="GO:0008654">
    <property type="term" value="P:phospholipid biosynthetic process"/>
    <property type="evidence" value="ECO:0007669"/>
    <property type="project" value="UniProtKB-UniRule"/>
</dbReference>
<evidence type="ECO:0000256" key="10">
    <source>
        <dbReference type="ARBA" id="ARBA00022842"/>
    </source>
</evidence>
<dbReference type="HAMAP" id="MF_02241">
    <property type="entry name" value="PIP_synthase"/>
    <property type="match status" value="1"/>
</dbReference>